<dbReference type="GeneID" id="103721530"/>
<accession>A0A8B7CZT1</accession>
<dbReference type="AlphaFoldDB" id="A0A8B7CZT1"/>
<feature type="compositionally biased region" description="Pro residues" evidence="1">
    <location>
        <begin position="25"/>
        <end position="42"/>
    </location>
</feature>
<dbReference type="PANTHER" id="PTHR33416:SF37">
    <property type="entry name" value="OS04G0655600 PROTEIN"/>
    <property type="match status" value="1"/>
</dbReference>
<feature type="region of interest" description="Disordered" evidence="1">
    <location>
        <begin position="72"/>
        <end position="97"/>
    </location>
</feature>
<organism evidence="2 3">
    <name type="scientific">Phoenix dactylifera</name>
    <name type="common">Date palm</name>
    <dbReference type="NCBI Taxonomy" id="42345"/>
    <lineage>
        <taxon>Eukaryota</taxon>
        <taxon>Viridiplantae</taxon>
        <taxon>Streptophyta</taxon>
        <taxon>Embryophyta</taxon>
        <taxon>Tracheophyta</taxon>
        <taxon>Spermatophyta</taxon>
        <taxon>Magnoliopsida</taxon>
        <taxon>Liliopsida</taxon>
        <taxon>Arecaceae</taxon>
        <taxon>Coryphoideae</taxon>
        <taxon>Phoeniceae</taxon>
        <taxon>Phoenix</taxon>
    </lineage>
</organism>
<name>A0A8B7CZT1_PHODC</name>
<feature type="region of interest" description="Disordered" evidence="1">
    <location>
        <begin position="1"/>
        <end position="50"/>
    </location>
</feature>
<feature type="compositionally biased region" description="Polar residues" evidence="1">
    <location>
        <begin position="633"/>
        <end position="648"/>
    </location>
</feature>
<dbReference type="GO" id="GO:0071763">
    <property type="term" value="P:nuclear membrane organization"/>
    <property type="evidence" value="ECO:0007669"/>
    <property type="project" value="TreeGrafter"/>
</dbReference>
<feature type="compositionally biased region" description="Basic residues" evidence="1">
    <location>
        <begin position="718"/>
        <end position="735"/>
    </location>
</feature>
<feature type="compositionally biased region" description="Low complexity" evidence="1">
    <location>
        <begin position="76"/>
        <end position="85"/>
    </location>
</feature>
<evidence type="ECO:0000256" key="1">
    <source>
        <dbReference type="SAM" id="MobiDB-lite"/>
    </source>
</evidence>
<gene>
    <name evidence="3" type="primary">LOC103721530</name>
</gene>
<evidence type="ECO:0000313" key="3">
    <source>
        <dbReference type="RefSeq" id="XP_008810008.1"/>
    </source>
</evidence>
<feature type="region of interest" description="Disordered" evidence="1">
    <location>
        <begin position="606"/>
        <end position="735"/>
    </location>
</feature>
<dbReference type="KEGG" id="pda:103721530"/>
<sequence length="735" mass="79321">MASLFRARRQREGGSGGKILRGRRGPPPASPYARPENPPPSPSAASPAISRSPRWFQGLISGAGKLISTVFRSDDSSSSSSSGYSSDEEISLGSDHKEDVVASSKHLHELNQGGNRPNSIRDCMKGSQAVVSRSKSKLVIEQLLMQETFTRDECKRLTEIIQSRVIESPFTEVVEDGTQKETSNRATGSAIAFSGAWRSLNQSKKLPELVQYSASKLNVFSPWSSAVQACTPDLRDTAIKEARKWLEEKRLASSSEHDPDCGPCTLNTDMLQYGIESETSSPVDLAKSYMCSLPPWKSPSLSSTGFKTPPPSRMHLYKDEPTCAALNYSWSSSKVLKRGSLSIGLSDTLDETRRVRLKSTDDIWEIPKFKQTDSSVRLFEKETSKIPSGDDKRDREVLGAGHYSNSLEPTEAFNASPKLSVELNAEYLCSNGAFKLTDQQAGEVNPLRETGNVSSTNIVSEPEESPHAVQPTNKSSLPDTNPLRSVNSVMESEPKSSNHNILNLEENKEDGTELSQNEVQDDSIDVPSESLISASKSVEHGGDPLSVAKVMTSEGIKAAAPSNDDGADNRDNNHIYSTQTVPKVLGIVEANDNPHLNLDPGLQETHSIAACSGPPDGNPQIQTEANGSKHKFSATSSPADSNANSDLRTLSKGDLSGTNSNGEPATAGISEGTHELQNETATDVSAGHDSNSAAGKSRNGTRMKTIERMLTETQPRTSGRRRKAVAKAKRGRGAK</sequence>
<proteinExistence type="predicted"/>
<reference evidence="3" key="2">
    <citation type="submission" date="2025-08" db="UniProtKB">
        <authorList>
            <consortium name="RefSeq"/>
        </authorList>
    </citation>
    <scope>IDENTIFICATION</scope>
    <source>
        <tissue evidence="3">Young leaves</tissue>
    </source>
</reference>
<keyword evidence="2" id="KW-1185">Reference proteome</keyword>
<dbReference type="PANTHER" id="PTHR33416">
    <property type="entry name" value="NUCLEAR PORE COMPLEX PROTEIN NUP1"/>
    <property type="match status" value="1"/>
</dbReference>
<protein>
    <submittedName>
        <fullName evidence="3">Uncharacterized protein LOC103721530 isoform X1</fullName>
    </submittedName>
</protein>
<reference evidence="2" key="1">
    <citation type="journal article" date="2019" name="Nat. Commun.">
        <title>Genome-wide association mapping of date palm fruit traits.</title>
        <authorList>
            <person name="Hazzouri K.M."/>
            <person name="Gros-Balthazard M."/>
            <person name="Flowers J.M."/>
            <person name="Copetti D."/>
            <person name="Lemansour A."/>
            <person name="Lebrun M."/>
            <person name="Masmoudi K."/>
            <person name="Ferrand S."/>
            <person name="Dhar M.I."/>
            <person name="Fresquez Z.A."/>
            <person name="Rosas U."/>
            <person name="Zhang J."/>
            <person name="Talag J."/>
            <person name="Lee S."/>
            <person name="Kudrna D."/>
            <person name="Powell R.F."/>
            <person name="Leitch I.J."/>
            <person name="Krueger R.R."/>
            <person name="Wing R.A."/>
            <person name="Amiri K.M.A."/>
            <person name="Purugganan M.D."/>
        </authorList>
    </citation>
    <scope>NUCLEOTIDE SEQUENCE [LARGE SCALE GENOMIC DNA]</scope>
    <source>
        <strain evidence="2">cv. Khalas</strain>
    </source>
</reference>
<dbReference type="Proteomes" id="UP000228380">
    <property type="component" value="Chromosome 7"/>
</dbReference>
<dbReference type="GO" id="GO:0005635">
    <property type="term" value="C:nuclear envelope"/>
    <property type="evidence" value="ECO:0007669"/>
    <property type="project" value="TreeGrafter"/>
</dbReference>
<evidence type="ECO:0000313" key="2">
    <source>
        <dbReference type="Proteomes" id="UP000228380"/>
    </source>
</evidence>
<feature type="compositionally biased region" description="Polar residues" evidence="1">
    <location>
        <begin position="678"/>
        <end position="702"/>
    </location>
</feature>
<dbReference type="RefSeq" id="XP_008810008.1">
    <property type="nucleotide sequence ID" value="XM_008811786.4"/>
</dbReference>
<feature type="region of interest" description="Disordered" evidence="1">
    <location>
        <begin position="443"/>
        <end position="525"/>
    </location>
</feature>
<feature type="compositionally biased region" description="Polar residues" evidence="1">
    <location>
        <begin position="470"/>
        <end position="501"/>
    </location>
</feature>
<dbReference type="OrthoDB" id="666185at2759"/>